<dbReference type="Pfam" id="PF00271">
    <property type="entry name" value="Helicase_C"/>
    <property type="match status" value="1"/>
</dbReference>
<dbReference type="InterPro" id="IPR050079">
    <property type="entry name" value="DEAD_box_RNA_helicase"/>
</dbReference>
<evidence type="ECO:0000259" key="7">
    <source>
        <dbReference type="PROSITE" id="PS51194"/>
    </source>
</evidence>
<accession>A0A3N0BPJ2</accession>
<keyword evidence="1" id="KW-0547">Nucleotide-binding</keyword>
<dbReference type="InterPro" id="IPR005580">
    <property type="entry name" value="DbpA/CsdA_RNA-bd_dom"/>
</dbReference>
<dbReference type="SMART" id="SM00490">
    <property type="entry name" value="HELICc"/>
    <property type="match status" value="1"/>
</dbReference>
<dbReference type="Pfam" id="PF03880">
    <property type="entry name" value="DbpA"/>
    <property type="match status" value="1"/>
</dbReference>
<dbReference type="PROSITE" id="PS51194">
    <property type="entry name" value="HELICASE_CTER"/>
    <property type="match status" value="1"/>
</dbReference>
<dbReference type="OrthoDB" id="9762011at2"/>
<sequence length="435" mass="48517">MMKENALKKLNITALNEMQNASINAVEAGKDVVLIAPTGSGKTLAFLLPLLSGLKTDSKGVQALILVPSRELALQIEQVFKQMGSPFKVNCCYGGHAVRIEKNNLAHPPAVLIGTPGRIAYHLERHNFDESFIETLILDEFDKSLEFGFEQDMSYIIGTLLSLKQRILTSATKMEEIPAFVKLKNPAEVDFSKDNQVKPDLKLKKVIAPAADKLEVLFKLLSKIGGSNTLVFCNHRETVDRISDLLFEHGLGHDVFHGGMEQADREKALLKFRNGSHKILITTDLAARGLDIPEVENIVHYQLPYTEDAYIHRNGRTARMNAKGTAYAILTEEEHYKYLPENIELEQLGDKYKLPEASDWVTLYIANGKKDKINKIDIVGLFLQKGGLQKEDLGLIEVKDTTSYVAVKRKVVEKLLKALSGEKIKGKKLKLEVAS</sequence>
<dbReference type="GO" id="GO:0016787">
    <property type="term" value="F:hydrolase activity"/>
    <property type="evidence" value="ECO:0007669"/>
    <property type="project" value="UniProtKB-KW"/>
</dbReference>
<dbReference type="Proteomes" id="UP000274046">
    <property type="component" value="Unassembled WGS sequence"/>
</dbReference>
<dbReference type="CDD" id="cd00268">
    <property type="entry name" value="DEADc"/>
    <property type="match status" value="1"/>
</dbReference>
<evidence type="ECO:0000313" key="9">
    <source>
        <dbReference type="Proteomes" id="UP000274046"/>
    </source>
</evidence>
<dbReference type="GO" id="GO:0003676">
    <property type="term" value="F:nucleic acid binding"/>
    <property type="evidence" value="ECO:0007669"/>
    <property type="project" value="InterPro"/>
</dbReference>
<feature type="domain" description="Helicase ATP-binding" evidence="6">
    <location>
        <begin position="23"/>
        <end position="191"/>
    </location>
</feature>
<dbReference type="InterPro" id="IPR001650">
    <property type="entry name" value="Helicase_C-like"/>
</dbReference>
<dbReference type="InterPro" id="IPR014001">
    <property type="entry name" value="Helicase_ATP-bd"/>
</dbReference>
<dbReference type="InterPro" id="IPR027417">
    <property type="entry name" value="P-loop_NTPase"/>
</dbReference>
<evidence type="ECO:0000256" key="4">
    <source>
        <dbReference type="ARBA" id="ARBA00022840"/>
    </source>
</evidence>
<keyword evidence="2" id="KW-0378">Hydrolase</keyword>
<evidence type="ECO:0000256" key="1">
    <source>
        <dbReference type="ARBA" id="ARBA00022741"/>
    </source>
</evidence>
<dbReference type="Gene3D" id="3.40.50.300">
    <property type="entry name" value="P-loop containing nucleotide triphosphate hydrolases"/>
    <property type="match status" value="2"/>
</dbReference>
<evidence type="ECO:0000313" key="8">
    <source>
        <dbReference type="EMBL" id="RNL50967.1"/>
    </source>
</evidence>
<dbReference type="PANTHER" id="PTHR47959:SF1">
    <property type="entry name" value="ATP-DEPENDENT RNA HELICASE DBPA"/>
    <property type="match status" value="1"/>
</dbReference>
<keyword evidence="9" id="KW-1185">Reference proteome</keyword>
<dbReference type="CDD" id="cd12252">
    <property type="entry name" value="RRM_DbpA"/>
    <property type="match status" value="1"/>
</dbReference>
<feature type="domain" description="Helicase C-terminal" evidence="7">
    <location>
        <begin position="216"/>
        <end position="365"/>
    </location>
</feature>
<dbReference type="InterPro" id="IPR012677">
    <property type="entry name" value="Nucleotide-bd_a/b_plait_sf"/>
</dbReference>
<name>A0A3N0BPJ2_9SPHI</name>
<dbReference type="Gene3D" id="3.30.70.330">
    <property type="match status" value="1"/>
</dbReference>
<dbReference type="PANTHER" id="PTHR47959">
    <property type="entry name" value="ATP-DEPENDENT RNA HELICASE RHLE-RELATED"/>
    <property type="match status" value="1"/>
</dbReference>
<evidence type="ECO:0000256" key="3">
    <source>
        <dbReference type="ARBA" id="ARBA00022806"/>
    </source>
</evidence>
<dbReference type="CDD" id="cd18787">
    <property type="entry name" value="SF2_C_DEAD"/>
    <property type="match status" value="1"/>
</dbReference>
<keyword evidence="3 8" id="KW-0347">Helicase</keyword>
<comment type="similarity">
    <text evidence="5">Belongs to the DEAD box helicase family.</text>
</comment>
<dbReference type="EMBL" id="RBEE01000042">
    <property type="protein sequence ID" value="RNL50967.1"/>
    <property type="molecule type" value="Genomic_DNA"/>
</dbReference>
<evidence type="ECO:0000256" key="2">
    <source>
        <dbReference type="ARBA" id="ARBA00022801"/>
    </source>
</evidence>
<dbReference type="SUPFAM" id="SSF52540">
    <property type="entry name" value="P-loop containing nucleoside triphosphate hydrolases"/>
    <property type="match status" value="1"/>
</dbReference>
<protein>
    <submittedName>
        <fullName evidence="8">DEAD/DEAH box helicase</fullName>
    </submittedName>
</protein>
<comment type="caution">
    <text evidence="8">The sequence shown here is derived from an EMBL/GenBank/DDBJ whole genome shotgun (WGS) entry which is preliminary data.</text>
</comment>
<evidence type="ECO:0000259" key="6">
    <source>
        <dbReference type="PROSITE" id="PS51192"/>
    </source>
</evidence>
<organism evidence="8 9">
    <name type="scientific">Pedobacter jejuensis</name>
    <dbReference type="NCBI Taxonomy" id="1268550"/>
    <lineage>
        <taxon>Bacteria</taxon>
        <taxon>Pseudomonadati</taxon>
        <taxon>Bacteroidota</taxon>
        <taxon>Sphingobacteriia</taxon>
        <taxon>Sphingobacteriales</taxon>
        <taxon>Sphingobacteriaceae</taxon>
        <taxon>Pedobacter</taxon>
    </lineage>
</organism>
<dbReference type="Pfam" id="PF00270">
    <property type="entry name" value="DEAD"/>
    <property type="match status" value="1"/>
</dbReference>
<dbReference type="AlphaFoldDB" id="A0A3N0BPJ2"/>
<dbReference type="PROSITE" id="PS51192">
    <property type="entry name" value="HELICASE_ATP_BIND_1"/>
    <property type="match status" value="1"/>
</dbReference>
<dbReference type="GO" id="GO:0005524">
    <property type="term" value="F:ATP binding"/>
    <property type="evidence" value="ECO:0007669"/>
    <property type="project" value="UniProtKB-KW"/>
</dbReference>
<reference evidence="8 9" key="1">
    <citation type="submission" date="2018-10" db="EMBL/GenBank/DDBJ databases">
        <title>Genome sequencing of Pedobacter jejuensis TNB23.</title>
        <authorList>
            <person name="Cho Y.-J."/>
            <person name="Cho A."/>
            <person name="Kim O.-S."/>
        </authorList>
    </citation>
    <scope>NUCLEOTIDE SEQUENCE [LARGE SCALE GENOMIC DNA]</scope>
    <source>
        <strain evidence="8 9">TNB23</strain>
    </source>
</reference>
<dbReference type="InterPro" id="IPR044742">
    <property type="entry name" value="DEAD/DEAH_RhlB"/>
</dbReference>
<dbReference type="GO" id="GO:0005829">
    <property type="term" value="C:cytosol"/>
    <property type="evidence" value="ECO:0007669"/>
    <property type="project" value="TreeGrafter"/>
</dbReference>
<gene>
    <name evidence="8" type="ORF">D7004_14645</name>
</gene>
<evidence type="ECO:0000256" key="5">
    <source>
        <dbReference type="ARBA" id="ARBA00038437"/>
    </source>
</evidence>
<dbReference type="InterPro" id="IPR011545">
    <property type="entry name" value="DEAD/DEAH_box_helicase_dom"/>
</dbReference>
<dbReference type="SMART" id="SM00487">
    <property type="entry name" value="DEXDc"/>
    <property type="match status" value="1"/>
</dbReference>
<dbReference type="GO" id="GO:0003724">
    <property type="term" value="F:RNA helicase activity"/>
    <property type="evidence" value="ECO:0007669"/>
    <property type="project" value="TreeGrafter"/>
</dbReference>
<proteinExistence type="inferred from homology"/>
<keyword evidence="4" id="KW-0067">ATP-binding</keyword>